<dbReference type="CDD" id="cd01949">
    <property type="entry name" value="GGDEF"/>
    <property type="match status" value="1"/>
</dbReference>
<evidence type="ECO:0000259" key="3">
    <source>
        <dbReference type="PROSITE" id="PS50887"/>
    </source>
</evidence>
<dbReference type="GO" id="GO:0052621">
    <property type="term" value="F:diguanylate cyclase activity"/>
    <property type="evidence" value="ECO:0007669"/>
    <property type="project" value="UniProtKB-EC"/>
</dbReference>
<dbReference type="PANTHER" id="PTHR45138:SF24">
    <property type="entry name" value="DIGUANYLATE CYCLASE DGCC-RELATED"/>
    <property type="match status" value="1"/>
</dbReference>
<sequence>MGMTAKDTGLTREGFMRWFGLGGKRRHGGGDGQRASSSTEGAGAEDPRDRRRRQTLEDISRFLLAHGLPVSTFTLDVAHDIVTGANPALAQLVAERVNSRDQITSDWLEDVIEAQNRENGVEQLHALVHRLESSVAAFSSTATAARTATKDYNTALKAHVGGLGAIGNDDVIAELTRLARDMISRTRDIERELSRSEKETRTLQKSLVDARREAEMDHLTGLPNRRAFEAVLRAEFAATRDSGEPLCVAFCDIDNFKRVNDAHGHEAGDRILRAVALSLAGISNDKCHVARHGGEEFVVLLRGKSTTEAWNILDDARERLAARKFVNRATDRPFGRISFSAGIADVHAYGDPREALRVADEALYRAKSAGRNCVLTADQSVADLEAARAA</sequence>
<dbReference type="InterPro" id="IPR050469">
    <property type="entry name" value="Diguanylate_Cyclase"/>
</dbReference>
<dbReference type="FunFam" id="3.30.70.270:FF:000001">
    <property type="entry name" value="Diguanylate cyclase domain protein"/>
    <property type="match status" value="1"/>
</dbReference>
<keyword evidence="5" id="KW-1185">Reference proteome</keyword>
<evidence type="ECO:0000256" key="2">
    <source>
        <dbReference type="SAM" id="MobiDB-lite"/>
    </source>
</evidence>
<dbReference type="EMBL" id="BMHK01000072">
    <property type="protein sequence ID" value="GGC16905.1"/>
    <property type="molecule type" value="Genomic_DNA"/>
</dbReference>
<evidence type="ECO:0000313" key="4">
    <source>
        <dbReference type="EMBL" id="GGC16905.1"/>
    </source>
</evidence>
<dbReference type="InterPro" id="IPR000160">
    <property type="entry name" value="GGDEF_dom"/>
</dbReference>
<dbReference type="PANTHER" id="PTHR45138">
    <property type="entry name" value="REGULATORY COMPONENTS OF SENSORY TRANSDUCTION SYSTEM"/>
    <property type="match status" value="1"/>
</dbReference>
<dbReference type="AlphaFoldDB" id="A0A916X7F9"/>
<accession>A0A916X7F9</accession>
<dbReference type="Pfam" id="PF00990">
    <property type="entry name" value="GGDEF"/>
    <property type="match status" value="1"/>
</dbReference>
<dbReference type="InterPro" id="IPR029787">
    <property type="entry name" value="Nucleotide_cyclase"/>
</dbReference>
<proteinExistence type="predicted"/>
<feature type="region of interest" description="Disordered" evidence="2">
    <location>
        <begin position="22"/>
        <end position="51"/>
    </location>
</feature>
<dbReference type="SUPFAM" id="SSF55073">
    <property type="entry name" value="Nucleotide cyclase"/>
    <property type="match status" value="1"/>
</dbReference>
<organism evidence="4 5">
    <name type="scientific">Novosphingobium endophyticum</name>
    <dbReference type="NCBI Taxonomy" id="1955250"/>
    <lineage>
        <taxon>Bacteria</taxon>
        <taxon>Pseudomonadati</taxon>
        <taxon>Pseudomonadota</taxon>
        <taxon>Alphaproteobacteria</taxon>
        <taxon>Sphingomonadales</taxon>
        <taxon>Sphingomonadaceae</taxon>
        <taxon>Novosphingobium</taxon>
    </lineage>
</organism>
<reference evidence="4" key="1">
    <citation type="journal article" date="2014" name="Int. J. Syst. Evol. Microbiol.">
        <title>Complete genome sequence of Corynebacterium casei LMG S-19264T (=DSM 44701T), isolated from a smear-ripened cheese.</title>
        <authorList>
            <consortium name="US DOE Joint Genome Institute (JGI-PGF)"/>
            <person name="Walter F."/>
            <person name="Albersmeier A."/>
            <person name="Kalinowski J."/>
            <person name="Ruckert C."/>
        </authorList>
    </citation>
    <scope>NUCLEOTIDE SEQUENCE</scope>
    <source>
        <strain evidence="4">CGMCC 1.15095</strain>
    </source>
</reference>
<dbReference type="SMART" id="SM00267">
    <property type="entry name" value="GGDEF"/>
    <property type="match status" value="1"/>
</dbReference>
<evidence type="ECO:0000313" key="5">
    <source>
        <dbReference type="Proteomes" id="UP000608154"/>
    </source>
</evidence>
<comment type="caution">
    <text evidence="4">The sequence shown here is derived from an EMBL/GenBank/DDBJ whole genome shotgun (WGS) entry which is preliminary data.</text>
</comment>
<reference evidence="4" key="2">
    <citation type="submission" date="2020-09" db="EMBL/GenBank/DDBJ databases">
        <authorList>
            <person name="Sun Q."/>
            <person name="Zhou Y."/>
        </authorList>
    </citation>
    <scope>NUCLEOTIDE SEQUENCE</scope>
    <source>
        <strain evidence="4">CGMCC 1.15095</strain>
    </source>
</reference>
<dbReference type="GO" id="GO:0043709">
    <property type="term" value="P:cell adhesion involved in single-species biofilm formation"/>
    <property type="evidence" value="ECO:0007669"/>
    <property type="project" value="TreeGrafter"/>
</dbReference>
<name>A0A916X7F9_9SPHN</name>
<dbReference type="GO" id="GO:1902201">
    <property type="term" value="P:negative regulation of bacterial-type flagellum-dependent cell motility"/>
    <property type="evidence" value="ECO:0007669"/>
    <property type="project" value="TreeGrafter"/>
</dbReference>
<dbReference type="NCBIfam" id="TIGR00254">
    <property type="entry name" value="GGDEF"/>
    <property type="match status" value="1"/>
</dbReference>
<protein>
    <recommendedName>
        <fullName evidence="1">diguanylate cyclase</fullName>
        <ecNumber evidence="1">2.7.7.65</ecNumber>
    </recommendedName>
</protein>
<evidence type="ECO:0000256" key="1">
    <source>
        <dbReference type="ARBA" id="ARBA00012528"/>
    </source>
</evidence>
<gene>
    <name evidence="4" type="ORF">GCM10011494_39730</name>
</gene>
<dbReference type="Gene3D" id="3.30.70.270">
    <property type="match status" value="1"/>
</dbReference>
<dbReference type="EC" id="2.7.7.65" evidence="1"/>
<dbReference type="PROSITE" id="PS50887">
    <property type="entry name" value="GGDEF"/>
    <property type="match status" value="1"/>
</dbReference>
<feature type="domain" description="GGDEF" evidence="3">
    <location>
        <begin position="244"/>
        <end position="379"/>
    </location>
</feature>
<dbReference type="GO" id="GO:0005886">
    <property type="term" value="C:plasma membrane"/>
    <property type="evidence" value="ECO:0007669"/>
    <property type="project" value="TreeGrafter"/>
</dbReference>
<dbReference type="InterPro" id="IPR043128">
    <property type="entry name" value="Rev_trsase/Diguanyl_cyclase"/>
</dbReference>
<dbReference type="Proteomes" id="UP000608154">
    <property type="component" value="Unassembled WGS sequence"/>
</dbReference>